<dbReference type="InterPro" id="IPR011992">
    <property type="entry name" value="EF-hand-dom_pair"/>
</dbReference>
<dbReference type="SUPFAM" id="SSF47473">
    <property type="entry name" value="EF-hand"/>
    <property type="match status" value="1"/>
</dbReference>
<reference evidence="3" key="1">
    <citation type="submission" date="2016-03" db="EMBL/GenBank/DDBJ databases">
        <authorList>
            <person name="Ploux O."/>
        </authorList>
    </citation>
    <scope>NUCLEOTIDE SEQUENCE</scope>
    <source>
        <tissue evidence="3">Mantle</tissue>
    </source>
</reference>
<dbReference type="InterPro" id="IPR018247">
    <property type="entry name" value="EF_Hand_1_Ca_BS"/>
</dbReference>
<keyword evidence="1" id="KW-0106">Calcium</keyword>
<feature type="signal peptide" evidence="2">
    <location>
        <begin position="1"/>
        <end position="21"/>
    </location>
</feature>
<name>A0A194AL64_PINFU</name>
<dbReference type="EMBL" id="GELH01001027">
    <property type="protein sequence ID" value="JAS03245.1"/>
    <property type="molecule type" value="Transcribed_RNA"/>
</dbReference>
<protein>
    <recommendedName>
        <fullName evidence="4">EF-hand domain-containing protein</fullName>
    </recommendedName>
</protein>
<sequence>MEFRDLMKTVFLLSIIVAVYSFPMDSKSKASNLKKILNKRSATHEKALITKRSRYDTFTKFDLDENDRLDEVEMAYFFYKLGFDVYSANFFADQQMRLMDLDADDSIDRWEWERKSHDDTMKPLQNLYY</sequence>
<organism evidence="3">
    <name type="scientific">Pinctada fucata</name>
    <name type="common">Akoya pearl oyster</name>
    <name type="synonym">Pinctada imbricata fucata</name>
    <dbReference type="NCBI Taxonomy" id="50426"/>
    <lineage>
        <taxon>Eukaryota</taxon>
        <taxon>Metazoa</taxon>
        <taxon>Spiralia</taxon>
        <taxon>Lophotrochozoa</taxon>
        <taxon>Mollusca</taxon>
        <taxon>Bivalvia</taxon>
        <taxon>Autobranchia</taxon>
        <taxon>Pteriomorphia</taxon>
        <taxon>Pterioida</taxon>
        <taxon>Pterioidea</taxon>
        <taxon>Pteriidae</taxon>
        <taxon>Pinctada</taxon>
    </lineage>
</organism>
<proteinExistence type="predicted"/>
<dbReference type="AlphaFoldDB" id="A0A194AL64"/>
<evidence type="ECO:0000256" key="2">
    <source>
        <dbReference type="SAM" id="SignalP"/>
    </source>
</evidence>
<feature type="chain" id="PRO_5013481048" description="EF-hand domain-containing protein" evidence="2">
    <location>
        <begin position="22"/>
        <end position="129"/>
    </location>
</feature>
<accession>A0A194AL64</accession>
<dbReference type="Gene3D" id="1.10.238.10">
    <property type="entry name" value="EF-hand"/>
    <property type="match status" value="1"/>
</dbReference>
<evidence type="ECO:0008006" key="4">
    <source>
        <dbReference type="Google" id="ProtNLM"/>
    </source>
</evidence>
<keyword evidence="2" id="KW-0732">Signal</keyword>
<evidence type="ECO:0000256" key="1">
    <source>
        <dbReference type="ARBA" id="ARBA00022837"/>
    </source>
</evidence>
<dbReference type="EMBL" id="GELH01001028">
    <property type="protein sequence ID" value="JAS03244.1"/>
    <property type="molecule type" value="Transcribed_RNA"/>
</dbReference>
<dbReference type="PROSITE" id="PS00018">
    <property type="entry name" value="EF_HAND_1"/>
    <property type="match status" value="1"/>
</dbReference>
<evidence type="ECO:0000313" key="3">
    <source>
        <dbReference type="EMBL" id="JAS03245.1"/>
    </source>
</evidence>